<dbReference type="SMR" id="A0A482XJD7"/>
<dbReference type="AlphaFoldDB" id="A0A482XJD7"/>
<name>A0A482XJD7_LAOST</name>
<dbReference type="EMBL" id="QKKF02009244">
    <property type="protein sequence ID" value="RZF45391.1"/>
    <property type="molecule type" value="Genomic_DNA"/>
</dbReference>
<gene>
    <name evidence="1" type="ORF">LSTR_LSTR002834</name>
</gene>
<reference evidence="1 2" key="1">
    <citation type="journal article" date="2017" name="Gigascience">
        <title>Genome sequence of the small brown planthopper, Laodelphax striatellus.</title>
        <authorList>
            <person name="Zhu J."/>
            <person name="Jiang F."/>
            <person name="Wang X."/>
            <person name="Yang P."/>
            <person name="Bao Y."/>
            <person name="Zhao W."/>
            <person name="Wang W."/>
            <person name="Lu H."/>
            <person name="Wang Q."/>
            <person name="Cui N."/>
            <person name="Li J."/>
            <person name="Chen X."/>
            <person name="Luo L."/>
            <person name="Yu J."/>
            <person name="Kang L."/>
            <person name="Cui F."/>
        </authorList>
    </citation>
    <scope>NUCLEOTIDE SEQUENCE [LARGE SCALE GENOMIC DNA]</scope>
    <source>
        <strain evidence="1">Lst14</strain>
    </source>
</reference>
<sequence length="99" mass="11179">MAACGMRVAPQYNEDGVGYQLLMARTPLCRDLGIDLTVTTFSNSVDQYMASQELLRSSNNDTRIDTLASYTYRHAIYVHDVITTLLRVKNCSPNRWKTG</sequence>
<evidence type="ECO:0000313" key="2">
    <source>
        <dbReference type="Proteomes" id="UP000291343"/>
    </source>
</evidence>
<dbReference type="InParanoid" id="A0A482XJD7"/>
<dbReference type="Proteomes" id="UP000291343">
    <property type="component" value="Unassembled WGS sequence"/>
</dbReference>
<dbReference type="Gene3D" id="3.40.630.30">
    <property type="match status" value="1"/>
</dbReference>
<accession>A0A482XJD7</accession>
<keyword evidence="2" id="KW-1185">Reference proteome</keyword>
<evidence type="ECO:0000313" key="1">
    <source>
        <dbReference type="EMBL" id="RZF45391.1"/>
    </source>
</evidence>
<proteinExistence type="predicted"/>
<dbReference type="OrthoDB" id="8184310at2759"/>
<protein>
    <submittedName>
        <fullName evidence="1">Uncharacterized protein</fullName>
    </submittedName>
</protein>
<organism evidence="1 2">
    <name type="scientific">Laodelphax striatellus</name>
    <name type="common">Small brown planthopper</name>
    <name type="synonym">Delphax striatella</name>
    <dbReference type="NCBI Taxonomy" id="195883"/>
    <lineage>
        <taxon>Eukaryota</taxon>
        <taxon>Metazoa</taxon>
        <taxon>Ecdysozoa</taxon>
        <taxon>Arthropoda</taxon>
        <taxon>Hexapoda</taxon>
        <taxon>Insecta</taxon>
        <taxon>Pterygota</taxon>
        <taxon>Neoptera</taxon>
        <taxon>Paraneoptera</taxon>
        <taxon>Hemiptera</taxon>
        <taxon>Auchenorrhyncha</taxon>
        <taxon>Fulgoroidea</taxon>
        <taxon>Delphacidae</taxon>
        <taxon>Criomorphinae</taxon>
        <taxon>Laodelphax</taxon>
    </lineage>
</organism>
<comment type="caution">
    <text evidence="1">The sequence shown here is derived from an EMBL/GenBank/DDBJ whole genome shotgun (WGS) entry which is preliminary data.</text>
</comment>